<evidence type="ECO:0000256" key="4">
    <source>
        <dbReference type="ARBA" id="ARBA00022679"/>
    </source>
</evidence>
<keyword evidence="3 5" id="KW-0288">FMN</keyword>
<proteinExistence type="inferred from homology"/>
<accession>A0A0E1WWZ4</accession>
<dbReference type="SUPFAM" id="SSF52507">
    <property type="entry name" value="Homo-oligomeric flavin-containing Cys decarboxylases, HFCD"/>
    <property type="match status" value="1"/>
</dbReference>
<evidence type="ECO:0000256" key="1">
    <source>
        <dbReference type="ARBA" id="ARBA00022602"/>
    </source>
</evidence>
<keyword evidence="7" id="KW-0456">Lyase</keyword>
<dbReference type="InterPro" id="IPR004507">
    <property type="entry name" value="UbiX-like"/>
</dbReference>
<feature type="domain" description="Flavoprotein" evidence="6">
    <location>
        <begin position="2"/>
        <end position="169"/>
    </location>
</feature>
<feature type="binding site" evidence="5">
    <location>
        <position position="124"/>
    </location>
    <ligand>
        <name>FMN</name>
        <dbReference type="ChEBI" id="CHEBI:58210"/>
    </ligand>
</feature>
<sequence length="196" mass="21087">MKRIVIGVSGASGSLIPLKLLERLAVMEEVETHLVISDAAQQTLRYELGANGYSLLYRLAARTYAVEDVGAAIASGSVPTAGMIIAPCSMRTLSAIANGYSDSLLTRAADVHLKERRKLVLIARETPLHLVHLRNMCTVTEMGAIVMPPVPAFYLQPQTVEDVASQVAARAIDLIGVGTPQAQSWNPEEKPRRKAG</sequence>
<feature type="binding site" evidence="5">
    <location>
        <position position="170"/>
    </location>
    <ligand>
        <name>dimethylallyl phosphate</name>
        <dbReference type="ChEBI" id="CHEBI:88052"/>
    </ligand>
</feature>
<comment type="caution">
    <text evidence="5">Lacks conserved residue(s) required for the propagation of feature annotation.</text>
</comment>
<keyword evidence="1 5" id="KW-0637">Prenyltransferase</keyword>
<keyword evidence="4 5" id="KW-0808">Transferase</keyword>
<dbReference type="GeneID" id="93015253"/>
<evidence type="ECO:0000259" key="6">
    <source>
        <dbReference type="Pfam" id="PF02441"/>
    </source>
</evidence>
<dbReference type="NCBIfam" id="NF004685">
    <property type="entry name" value="PRK06029.1"/>
    <property type="match status" value="1"/>
</dbReference>
<keyword evidence="2 5" id="KW-0285">Flavoprotein</keyword>
<evidence type="ECO:0000256" key="3">
    <source>
        <dbReference type="ARBA" id="ARBA00022643"/>
    </source>
</evidence>
<organism evidence="7">
    <name type="scientific">Brucella pinnipedialis M292/94/1</name>
    <dbReference type="NCBI Taxonomy" id="520462"/>
    <lineage>
        <taxon>Bacteria</taxon>
        <taxon>Pseudomonadati</taxon>
        <taxon>Pseudomonadota</taxon>
        <taxon>Alphaproteobacteria</taxon>
        <taxon>Hyphomicrobiales</taxon>
        <taxon>Brucellaceae</taxon>
        <taxon>Brucella/Ochrobactrum group</taxon>
        <taxon>Brucella</taxon>
    </lineage>
</organism>
<feature type="binding site" evidence="5">
    <location>
        <begin position="89"/>
        <end position="92"/>
    </location>
    <ligand>
        <name>FMN</name>
        <dbReference type="ChEBI" id="CHEBI:58210"/>
    </ligand>
</feature>
<name>A0A0E1WWZ4_9HYPH</name>
<protein>
    <recommendedName>
        <fullName evidence="5">Flavin prenyltransferase UbiX</fullName>
        <ecNumber evidence="5">2.5.1.129</ecNumber>
    </recommendedName>
</protein>
<reference evidence="7" key="1">
    <citation type="submission" date="2009-01" db="EMBL/GenBank/DDBJ databases">
        <title>The Genome Sequence of Brucella pinnipedialis M292/94/1.</title>
        <authorList>
            <consortium name="The Broad Institute Genome Sequencing Platform"/>
            <person name="Ward D."/>
            <person name="Young S.K."/>
            <person name="Kodira C.D."/>
            <person name="Zeng Q."/>
            <person name="Koehrsen M."/>
            <person name="Alvarado L."/>
            <person name="Berlin A."/>
            <person name="Borenstein D."/>
            <person name="Chen Z."/>
            <person name="Engels R."/>
            <person name="Freedman E."/>
            <person name="Gellesch M."/>
            <person name="Goldberg J."/>
            <person name="Griggs A."/>
            <person name="Gujja S."/>
            <person name="Heiman D."/>
            <person name="Hepburn T."/>
            <person name="Howarth C."/>
            <person name="Jen D."/>
            <person name="Larson L."/>
            <person name="Lewis B."/>
            <person name="Mehta T."/>
            <person name="Park D."/>
            <person name="Pearson M."/>
            <person name="Roberts A."/>
            <person name="Saif S."/>
            <person name="Shea T."/>
            <person name="Shenoy N."/>
            <person name="Sisk P."/>
            <person name="Stolte C."/>
            <person name="Sykes S."/>
            <person name="Walk T."/>
            <person name="White J."/>
            <person name="Yandava C."/>
            <person name="Whatmore A.M."/>
            <person name="Perrett L.L."/>
            <person name="O'Callaghan D."/>
            <person name="Nusbaum C."/>
            <person name="Galagan J."/>
            <person name="Birren B."/>
        </authorList>
    </citation>
    <scope>NUCLEOTIDE SEQUENCE [LARGE SCALE GENOMIC DNA]</scope>
    <source>
        <strain evidence="7">M292/94/1</strain>
    </source>
</reference>
<dbReference type="EMBL" id="EQ999534">
    <property type="protein sequence ID" value="EEZ29303.1"/>
    <property type="molecule type" value="Genomic_DNA"/>
</dbReference>
<feature type="binding site" evidence="5">
    <location>
        <begin position="10"/>
        <end position="12"/>
    </location>
    <ligand>
        <name>FMN</name>
        <dbReference type="ChEBI" id="CHEBI:58210"/>
    </ligand>
</feature>
<comment type="catalytic activity">
    <reaction evidence="5">
        <text>dimethylallyl phosphate + FMNH2 = prenylated FMNH2 + phosphate</text>
        <dbReference type="Rhea" id="RHEA:37743"/>
        <dbReference type="ChEBI" id="CHEBI:43474"/>
        <dbReference type="ChEBI" id="CHEBI:57618"/>
        <dbReference type="ChEBI" id="CHEBI:87467"/>
        <dbReference type="ChEBI" id="CHEBI:88052"/>
        <dbReference type="EC" id="2.5.1.129"/>
    </reaction>
</comment>
<evidence type="ECO:0000256" key="2">
    <source>
        <dbReference type="ARBA" id="ARBA00022630"/>
    </source>
</evidence>
<dbReference type="InterPro" id="IPR003382">
    <property type="entry name" value="Flavoprotein"/>
</dbReference>
<dbReference type="AlphaFoldDB" id="A0A0E1WWZ4"/>
<dbReference type="Proteomes" id="UP000004659">
    <property type="component" value="Unassembled WGS sequence"/>
</dbReference>
<evidence type="ECO:0000256" key="5">
    <source>
        <dbReference type="HAMAP-Rule" id="MF_01984"/>
    </source>
</evidence>
<comment type="similarity">
    <text evidence="5">Belongs to the UbiX/PAD1 family.</text>
</comment>
<gene>
    <name evidence="5" type="primary">ubiX</name>
    <name evidence="7" type="ORF">BALG_02656</name>
</gene>
<comment type="function">
    <text evidence="5">Flavin prenyltransferase that catalyzes the synthesis of the prenylated FMN cofactor (prenyl-FMN) for 4-hydroxy-3-polyprenylbenzoic acid decarboxylase UbiD. The prenyltransferase is metal-independent and links a dimethylallyl moiety from dimethylallyl monophosphate (DMAP) to the flavin N5 and C6 atoms of FMN.</text>
</comment>
<dbReference type="GO" id="GO:0016829">
    <property type="term" value="F:lyase activity"/>
    <property type="evidence" value="ECO:0007669"/>
    <property type="project" value="UniProtKB-KW"/>
</dbReference>
<dbReference type="HOGENOM" id="CLU_074522_0_1_5"/>
<feature type="binding site" evidence="5">
    <location>
        <position position="154"/>
    </location>
    <ligand>
        <name>dimethylallyl phosphate</name>
        <dbReference type="ChEBI" id="CHEBI:88052"/>
    </ligand>
</feature>
<feature type="binding site" evidence="5">
    <location>
        <position position="37"/>
    </location>
    <ligand>
        <name>FMN</name>
        <dbReference type="ChEBI" id="CHEBI:58210"/>
    </ligand>
</feature>
<evidence type="ECO:0000313" key="7">
    <source>
        <dbReference type="EMBL" id="EEZ29303.1"/>
    </source>
</evidence>
<dbReference type="Gene3D" id="3.40.50.1950">
    <property type="entry name" value="Flavin prenyltransferase-like"/>
    <property type="match status" value="1"/>
</dbReference>
<dbReference type="NCBIfam" id="TIGR00421">
    <property type="entry name" value="ubiX_pad"/>
    <property type="match status" value="1"/>
</dbReference>
<dbReference type="RefSeq" id="WP_002966292.1">
    <property type="nucleotide sequence ID" value="NZ_EQ999534.1"/>
</dbReference>
<dbReference type="InterPro" id="IPR036551">
    <property type="entry name" value="Flavin_trans-like"/>
</dbReference>
<dbReference type="Pfam" id="PF02441">
    <property type="entry name" value="Flavoprotein"/>
    <property type="match status" value="1"/>
</dbReference>
<dbReference type="EC" id="2.5.1.129" evidence="5"/>
<dbReference type="GO" id="GO:0106141">
    <property type="term" value="F:flavin prenyltransferase activity"/>
    <property type="evidence" value="ECO:0007669"/>
    <property type="project" value="UniProtKB-EC"/>
</dbReference>
<dbReference type="HAMAP" id="MF_01984">
    <property type="entry name" value="ubiX_pad"/>
    <property type="match status" value="1"/>
</dbReference>